<keyword evidence="10" id="KW-1185">Reference proteome</keyword>
<sequence length="499" mass="55236">MDLRRSVRILRFLTLLLIPVASNDVWNVTFNASEPIFVFMLSEQEIALGYNFICYDADDQEVLTATLSSSDTSIFSISGNETTHVPCVQSRLRTSASSYEGHEVETDVQVTNTSVLHEYGVLKIKVNGKMFGLAKLRLTIHNGVETPSYERMSPVYNETLWHTSNTYEFSVVVRRKMRPIDQIFTIIVGIVVIVITMGFGCKLDLKVVKECIRRPVAPGVGFGCQYIVMPLLGYGIARLVPVDDPSFKLGIFLCGVCPGGGQSNIFTYLLDGDVSLSITMTFISTVASIGMMPLWLYTLGRTFLQEDLNLTIPYLNILQVIASLVIPLLIGIFLKYKFIKVALVIIRFLKPFTLLVMIVFLCVGLYANWYVFKLFKPVHILAGCLLPYGGYLIGGFVAAILRQPKARVITIALETGMQNMGVALLVLMMSLPSPLSDIAMVGPMASGMMTPMPALVAAIGYALYKKCCKKYEPVALTDEEMKVNKKKENGTVTEKLTAV</sequence>
<dbReference type="InterPro" id="IPR002657">
    <property type="entry name" value="BilAc:Na_symport/Acr3"/>
</dbReference>
<evidence type="ECO:0000256" key="8">
    <source>
        <dbReference type="SAM" id="SignalP"/>
    </source>
</evidence>
<evidence type="ECO:0000256" key="5">
    <source>
        <dbReference type="ARBA" id="ARBA00022989"/>
    </source>
</evidence>
<proteinExistence type="inferred from homology"/>
<evidence type="ECO:0000256" key="7">
    <source>
        <dbReference type="SAM" id="Phobius"/>
    </source>
</evidence>
<dbReference type="InterPro" id="IPR004710">
    <property type="entry name" value="Bilac:Na_transpt"/>
</dbReference>
<dbReference type="EMBL" id="JAIWYP010000009">
    <property type="protein sequence ID" value="KAH3776382.1"/>
    <property type="molecule type" value="Genomic_DNA"/>
</dbReference>
<dbReference type="Gene3D" id="1.20.1530.20">
    <property type="match status" value="1"/>
</dbReference>
<evidence type="ECO:0000313" key="9">
    <source>
        <dbReference type="EMBL" id="KAH3776382.1"/>
    </source>
</evidence>
<protein>
    <recommendedName>
        <fullName evidence="11">Ileal sodium/bile acid cotransporter</fullName>
    </recommendedName>
</protein>
<comment type="similarity">
    <text evidence="2">Belongs to the bile acid:sodium symporter (BASS) (TC 2.A.28) family.</text>
</comment>
<evidence type="ECO:0008006" key="11">
    <source>
        <dbReference type="Google" id="ProtNLM"/>
    </source>
</evidence>
<organism evidence="9 10">
    <name type="scientific">Dreissena polymorpha</name>
    <name type="common">Zebra mussel</name>
    <name type="synonym">Mytilus polymorpha</name>
    <dbReference type="NCBI Taxonomy" id="45954"/>
    <lineage>
        <taxon>Eukaryota</taxon>
        <taxon>Metazoa</taxon>
        <taxon>Spiralia</taxon>
        <taxon>Lophotrochozoa</taxon>
        <taxon>Mollusca</taxon>
        <taxon>Bivalvia</taxon>
        <taxon>Autobranchia</taxon>
        <taxon>Heteroconchia</taxon>
        <taxon>Euheterodonta</taxon>
        <taxon>Imparidentia</taxon>
        <taxon>Neoheterodontei</taxon>
        <taxon>Myida</taxon>
        <taxon>Dreissenoidea</taxon>
        <taxon>Dreissenidae</taxon>
        <taxon>Dreissena</taxon>
    </lineage>
</organism>
<name>A0A9D4E9P0_DREPO</name>
<feature type="transmembrane region" description="Helical" evidence="7">
    <location>
        <begin position="276"/>
        <end position="297"/>
    </location>
</feature>
<keyword evidence="6 7" id="KW-0472">Membrane</keyword>
<evidence type="ECO:0000313" key="10">
    <source>
        <dbReference type="Proteomes" id="UP000828390"/>
    </source>
</evidence>
<dbReference type="InterPro" id="IPR038770">
    <property type="entry name" value="Na+/solute_symporter_sf"/>
</dbReference>
<evidence type="ECO:0000256" key="3">
    <source>
        <dbReference type="ARBA" id="ARBA00022692"/>
    </source>
</evidence>
<dbReference type="AlphaFoldDB" id="A0A9D4E9P0"/>
<dbReference type="OrthoDB" id="203097at2759"/>
<keyword evidence="4" id="KW-0769">Symport</keyword>
<feature type="transmembrane region" description="Helical" evidence="7">
    <location>
        <begin position="408"/>
        <end position="431"/>
    </location>
</feature>
<keyword evidence="3 7" id="KW-0812">Transmembrane</keyword>
<dbReference type="GO" id="GO:0015293">
    <property type="term" value="F:symporter activity"/>
    <property type="evidence" value="ECO:0007669"/>
    <property type="project" value="UniProtKB-KW"/>
</dbReference>
<reference evidence="9" key="2">
    <citation type="submission" date="2020-11" db="EMBL/GenBank/DDBJ databases">
        <authorList>
            <person name="McCartney M.A."/>
            <person name="Auch B."/>
            <person name="Kono T."/>
            <person name="Mallez S."/>
            <person name="Becker A."/>
            <person name="Gohl D.M."/>
            <person name="Silverstein K.A.T."/>
            <person name="Koren S."/>
            <person name="Bechman K.B."/>
            <person name="Herman A."/>
            <person name="Abrahante J.E."/>
            <person name="Garbe J."/>
        </authorList>
    </citation>
    <scope>NUCLEOTIDE SEQUENCE</scope>
    <source>
        <strain evidence="9">Duluth1</strain>
        <tissue evidence="9">Whole animal</tissue>
    </source>
</reference>
<dbReference type="GO" id="GO:0016020">
    <property type="term" value="C:membrane"/>
    <property type="evidence" value="ECO:0007669"/>
    <property type="project" value="UniProtKB-SubCell"/>
</dbReference>
<keyword evidence="5 7" id="KW-1133">Transmembrane helix</keyword>
<reference evidence="9" key="1">
    <citation type="journal article" date="2019" name="bioRxiv">
        <title>The Genome of the Zebra Mussel, Dreissena polymorpha: A Resource for Invasive Species Research.</title>
        <authorList>
            <person name="McCartney M.A."/>
            <person name="Auch B."/>
            <person name="Kono T."/>
            <person name="Mallez S."/>
            <person name="Zhang Y."/>
            <person name="Obille A."/>
            <person name="Becker A."/>
            <person name="Abrahante J.E."/>
            <person name="Garbe J."/>
            <person name="Badalamenti J.P."/>
            <person name="Herman A."/>
            <person name="Mangelson H."/>
            <person name="Liachko I."/>
            <person name="Sullivan S."/>
            <person name="Sone E.D."/>
            <person name="Koren S."/>
            <person name="Silverstein K.A.T."/>
            <person name="Beckman K.B."/>
            <person name="Gohl D.M."/>
        </authorList>
    </citation>
    <scope>NUCLEOTIDE SEQUENCE</scope>
    <source>
        <strain evidence="9">Duluth1</strain>
        <tissue evidence="9">Whole animal</tissue>
    </source>
</reference>
<feature type="transmembrane region" description="Helical" evidence="7">
    <location>
        <begin position="183"/>
        <end position="203"/>
    </location>
</feature>
<dbReference type="PANTHER" id="PTHR10361">
    <property type="entry name" value="SODIUM-BILE ACID COTRANSPORTER"/>
    <property type="match status" value="1"/>
</dbReference>
<dbReference type="Pfam" id="PF01758">
    <property type="entry name" value="SBF"/>
    <property type="match status" value="1"/>
</dbReference>
<evidence type="ECO:0000256" key="4">
    <source>
        <dbReference type="ARBA" id="ARBA00022847"/>
    </source>
</evidence>
<feature type="transmembrane region" description="Helical" evidence="7">
    <location>
        <begin position="378"/>
        <end position="401"/>
    </location>
</feature>
<feature type="transmembrane region" description="Helical" evidence="7">
    <location>
        <begin position="443"/>
        <end position="464"/>
    </location>
</feature>
<evidence type="ECO:0000256" key="1">
    <source>
        <dbReference type="ARBA" id="ARBA00004141"/>
    </source>
</evidence>
<feature type="transmembrane region" description="Helical" evidence="7">
    <location>
        <begin position="317"/>
        <end position="336"/>
    </location>
</feature>
<feature type="signal peptide" evidence="8">
    <location>
        <begin position="1"/>
        <end position="22"/>
    </location>
</feature>
<accession>A0A9D4E9P0</accession>
<dbReference type="Proteomes" id="UP000828390">
    <property type="component" value="Unassembled WGS sequence"/>
</dbReference>
<comment type="caution">
    <text evidence="9">The sequence shown here is derived from an EMBL/GenBank/DDBJ whole genome shotgun (WGS) entry which is preliminary data.</text>
</comment>
<feature type="transmembrane region" description="Helical" evidence="7">
    <location>
        <begin position="215"/>
        <end position="237"/>
    </location>
</feature>
<feature type="transmembrane region" description="Helical" evidence="7">
    <location>
        <begin position="348"/>
        <end position="372"/>
    </location>
</feature>
<gene>
    <name evidence="9" type="ORF">DPMN_177806</name>
</gene>
<keyword evidence="8" id="KW-0732">Signal</keyword>
<feature type="chain" id="PRO_5039346218" description="Ileal sodium/bile acid cotransporter" evidence="8">
    <location>
        <begin position="23"/>
        <end position="499"/>
    </location>
</feature>
<evidence type="ECO:0000256" key="6">
    <source>
        <dbReference type="ARBA" id="ARBA00023136"/>
    </source>
</evidence>
<comment type="subcellular location">
    <subcellularLocation>
        <location evidence="1">Membrane</location>
        <topology evidence="1">Multi-pass membrane protein</topology>
    </subcellularLocation>
</comment>
<keyword evidence="4" id="KW-0813">Transport</keyword>
<dbReference type="PANTHER" id="PTHR10361:SF28">
    <property type="entry name" value="P3 PROTEIN-RELATED"/>
    <property type="match status" value="1"/>
</dbReference>
<evidence type="ECO:0000256" key="2">
    <source>
        <dbReference type="ARBA" id="ARBA00006528"/>
    </source>
</evidence>